<keyword evidence="3" id="KW-1185">Reference proteome</keyword>
<dbReference type="OrthoDB" id="445341at2759"/>
<protein>
    <submittedName>
        <fullName evidence="2">Uncharacterized protein</fullName>
    </submittedName>
</protein>
<dbReference type="AlphaFoldDB" id="A0A9P5JVG3"/>
<feature type="region of interest" description="Disordered" evidence="1">
    <location>
        <begin position="1"/>
        <end position="96"/>
    </location>
</feature>
<feature type="compositionally biased region" description="Polar residues" evidence="1">
    <location>
        <begin position="1"/>
        <end position="10"/>
    </location>
</feature>
<evidence type="ECO:0000313" key="2">
    <source>
        <dbReference type="EMBL" id="KAF8463247.1"/>
    </source>
</evidence>
<accession>A0A9P5JVG3</accession>
<reference evidence="2" key="1">
    <citation type="submission" date="2019-10" db="EMBL/GenBank/DDBJ databases">
        <authorList>
            <consortium name="DOE Joint Genome Institute"/>
            <person name="Kuo A."/>
            <person name="Miyauchi S."/>
            <person name="Kiss E."/>
            <person name="Drula E."/>
            <person name="Kohler A."/>
            <person name="Sanchez-Garcia M."/>
            <person name="Andreopoulos B."/>
            <person name="Barry K.W."/>
            <person name="Bonito G."/>
            <person name="Buee M."/>
            <person name="Carver A."/>
            <person name="Chen C."/>
            <person name="Cichocki N."/>
            <person name="Clum A."/>
            <person name="Culley D."/>
            <person name="Crous P.W."/>
            <person name="Fauchery L."/>
            <person name="Girlanda M."/>
            <person name="Hayes R."/>
            <person name="Keri Z."/>
            <person name="LaButti K."/>
            <person name="Lipzen A."/>
            <person name="Lombard V."/>
            <person name="Magnuson J."/>
            <person name="Maillard F."/>
            <person name="Morin E."/>
            <person name="Murat C."/>
            <person name="Nolan M."/>
            <person name="Ohm R."/>
            <person name="Pangilinan J."/>
            <person name="Pereira M."/>
            <person name="Perotto S."/>
            <person name="Peter M."/>
            <person name="Riley R."/>
            <person name="Sitrit Y."/>
            <person name="Stielow B."/>
            <person name="Szollosi G."/>
            <person name="Zifcakova L."/>
            <person name="Stursova M."/>
            <person name="Spatafora J.W."/>
            <person name="Tedersoo L."/>
            <person name="Vaario L.-M."/>
            <person name="Yamada A."/>
            <person name="Yan M."/>
            <person name="Wang P."/>
            <person name="Xu J."/>
            <person name="Bruns T."/>
            <person name="Baldrian P."/>
            <person name="Vilgalys R."/>
            <person name="Henrissat B."/>
            <person name="Grigoriev I.V."/>
            <person name="Hibbett D."/>
            <person name="Nagy L.G."/>
            <person name="Martin F.M."/>
        </authorList>
    </citation>
    <scope>NUCLEOTIDE SEQUENCE</scope>
    <source>
        <strain evidence="2">Prilba</strain>
    </source>
</reference>
<sequence>IMGITTNSRWMHSAHTDKRPENTKNPAECGPPASLTFRPDSTFLTPPSPSPSSSTRRENEQRNQQFIYPTRCDGQDTRGGSASACGVLRGDPRERV</sequence>
<gene>
    <name evidence="2" type="ORF">DFH94DRAFT_640480</name>
</gene>
<evidence type="ECO:0000256" key="1">
    <source>
        <dbReference type="SAM" id="MobiDB-lite"/>
    </source>
</evidence>
<reference evidence="2" key="2">
    <citation type="journal article" date="2020" name="Nat. Commun.">
        <title>Large-scale genome sequencing of mycorrhizal fungi provides insights into the early evolution of symbiotic traits.</title>
        <authorList>
            <person name="Miyauchi S."/>
            <person name="Kiss E."/>
            <person name="Kuo A."/>
            <person name="Drula E."/>
            <person name="Kohler A."/>
            <person name="Sanchez-Garcia M."/>
            <person name="Morin E."/>
            <person name="Andreopoulos B."/>
            <person name="Barry K.W."/>
            <person name="Bonito G."/>
            <person name="Buee M."/>
            <person name="Carver A."/>
            <person name="Chen C."/>
            <person name="Cichocki N."/>
            <person name="Clum A."/>
            <person name="Culley D."/>
            <person name="Crous P.W."/>
            <person name="Fauchery L."/>
            <person name="Girlanda M."/>
            <person name="Hayes R.D."/>
            <person name="Keri Z."/>
            <person name="LaButti K."/>
            <person name="Lipzen A."/>
            <person name="Lombard V."/>
            <person name="Magnuson J."/>
            <person name="Maillard F."/>
            <person name="Murat C."/>
            <person name="Nolan M."/>
            <person name="Ohm R.A."/>
            <person name="Pangilinan J."/>
            <person name="Pereira M.F."/>
            <person name="Perotto S."/>
            <person name="Peter M."/>
            <person name="Pfister S."/>
            <person name="Riley R."/>
            <person name="Sitrit Y."/>
            <person name="Stielow J.B."/>
            <person name="Szollosi G."/>
            <person name="Zifcakova L."/>
            <person name="Stursova M."/>
            <person name="Spatafora J.W."/>
            <person name="Tedersoo L."/>
            <person name="Vaario L.M."/>
            <person name="Yamada A."/>
            <person name="Yan M."/>
            <person name="Wang P."/>
            <person name="Xu J."/>
            <person name="Bruns T."/>
            <person name="Baldrian P."/>
            <person name="Vilgalys R."/>
            <person name="Dunand C."/>
            <person name="Henrissat B."/>
            <person name="Grigoriev I.V."/>
            <person name="Hibbett D."/>
            <person name="Nagy L.G."/>
            <person name="Martin F.M."/>
        </authorList>
    </citation>
    <scope>NUCLEOTIDE SEQUENCE</scope>
    <source>
        <strain evidence="2">Prilba</strain>
    </source>
</reference>
<proteinExistence type="predicted"/>
<comment type="caution">
    <text evidence="2">The sequence shown here is derived from an EMBL/GenBank/DDBJ whole genome shotgun (WGS) entry which is preliminary data.</text>
</comment>
<evidence type="ECO:0000313" key="3">
    <source>
        <dbReference type="Proteomes" id="UP000759537"/>
    </source>
</evidence>
<feature type="non-terminal residue" evidence="2">
    <location>
        <position position="1"/>
    </location>
</feature>
<name>A0A9P5JVG3_9AGAM</name>
<dbReference type="Proteomes" id="UP000759537">
    <property type="component" value="Unassembled WGS sequence"/>
</dbReference>
<dbReference type="EMBL" id="WHVB01000074">
    <property type="protein sequence ID" value="KAF8463247.1"/>
    <property type="molecule type" value="Genomic_DNA"/>
</dbReference>
<organism evidence="2 3">
    <name type="scientific">Russula ochroleuca</name>
    <dbReference type="NCBI Taxonomy" id="152965"/>
    <lineage>
        <taxon>Eukaryota</taxon>
        <taxon>Fungi</taxon>
        <taxon>Dikarya</taxon>
        <taxon>Basidiomycota</taxon>
        <taxon>Agaricomycotina</taxon>
        <taxon>Agaricomycetes</taxon>
        <taxon>Russulales</taxon>
        <taxon>Russulaceae</taxon>
        <taxon>Russula</taxon>
    </lineage>
</organism>